<feature type="transmembrane region" description="Helical" evidence="2">
    <location>
        <begin position="46"/>
        <end position="67"/>
    </location>
</feature>
<organism evidence="4 5">
    <name type="scientific">Kolteria novifilia</name>
    <dbReference type="NCBI Taxonomy" id="2527975"/>
    <lineage>
        <taxon>Bacteria</taxon>
        <taxon>Pseudomonadati</taxon>
        <taxon>Planctomycetota</taxon>
        <taxon>Planctomycetia</taxon>
        <taxon>Kolteriales</taxon>
        <taxon>Kolteriaceae</taxon>
        <taxon>Kolteria</taxon>
    </lineage>
</organism>
<reference evidence="4 5" key="1">
    <citation type="submission" date="2019-02" db="EMBL/GenBank/DDBJ databases">
        <title>Deep-cultivation of Planctomycetes and their phenomic and genomic characterization uncovers novel biology.</title>
        <authorList>
            <person name="Wiegand S."/>
            <person name="Jogler M."/>
            <person name="Boedeker C."/>
            <person name="Pinto D."/>
            <person name="Vollmers J."/>
            <person name="Rivas-Marin E."/>
            <person name="Kohn T."/>
            <person name="Peeters S.H."/>
            <person name="Heuer A."/>
            <person name="Rast P."/>
            <person name="Oberbeckmann S."/>
            <person name="Bunk B."/>
            <person name="Jeske O."/>
            <person name="Meyerdierks A."/>
            <person name="Storesund J.E."/>
            <person name="Kallscheuer N."/>
            <person name="Luecker S."/>
            <person name="Lage O.M."/>
            <person name="Pohl T."/>
            <person name="Merkel B.J."/>
            <person name="Hornburger P."/>
            <person name="Mueller R.-W."/>
            <person name="Bruemmer F."/>
            <person name="Labrenz M."/>
            <person name="Spormann A.M."/>
            <person name="Op den Camp H."/>
            <person name="Overmann J."/>
            <person name="Amann R."/>
            <person name="Jetten M.S.M."/>
            <person name="Mascher T."/>
            <person name="Medema M.H."/>
            <person name="Devos D.P."/>
            <person name="Kaster A.-K."/>
            <person name="Ovreas L."/>
            <person name="Rohde M."/>
            <person name="Galperin M.Y."/>
            <person name="Jogler C."/>
        </authorList>
    </citation>
    <scope>NUCLEOTIDE SEQUENCE [LARGE SCALE GENOMIC DNA]</scope>
    <source>
        <strain evidence="4 5">Pan216</strain>
    </source>
</reference>
<comment type="subcellular location">
    <subcellularLocation>
        <location evidence="1">Membrane</location>
        <topology evidence="1">Single-pass membrane protein</topology>
    </subcellularLocation>
</comment>
<dbReference type="SMART" id="SM00244">
    <property type="entry name" value="PHB"/>
    <property type="match status" value="1"/>
</dbReference>
<dbReference type="PANTHER" id="PTHR43327">
    <property type="entry name" value="STOMATIN-LIKE PROTEIN 2, MITOCHONDRIAL"/>
    <property type="match status" value="1"/>
</dbReference>
<dbReference type="RefSeq" id="WP_145262419.1">
    <property type="nucleotide sequence ID" value="NZ_CP036279.1"/>
</dbReference>
<feature type="transmembrane region" description="Helical" evidence="2">
    <location>
        <begin position="133"/>
        <end position="157"/>
    </location>
</feature>
<feature type="transmembrane region" description="Helical" evidence="2">
    <location>
        <begin position="280"/>
        <end position="301"/>
    </location>
</feature>
<evidence type="ECO:0000256" key="1">
    <source>
        <dbReference type="ARBA" id="ARBA00004167"/>
    </source>
</evidence>
<dbReference type="InterPro" id="IPR001107">
    <property type="entry name" value="Band_7"/>
</dbReference>
<keyword evidence="4" id="KW-0645">Protease</keyword>
<dbReference type="InterPro" id="IPR036013">
    <property type="entry name" value="Band_7/SPFH_dom_sf"/>
</dbReference>
<dbReference type="Pfam" id="PF01145">
    <property type="entry name" value="Band_7"/>
    <property type="match status" value="1"/>
</dbReference>
<keyword evidence="2" id="KW-0812">Transmembrane</keyword>
<evidence type="ECO:0000313" key="4">
    <source>
        <dbReference type="EMBL" id="QDU64306.1"/>
    </source>
</evidence>
<sequence>MTDATKGSPAPTPRKSSESRGVIVAVALTASIELVVAASAGITLELVSLVALALQAALVATAGWLTLDACSIRKKQFASETPDDDKEEPQASFEEARSMHAVFLAVPVAVVLFLASFQLYSHALTVGGRPMPGVPAAIALAGLLVFCVWRGLTRLIANPAESPLPEQRALLLAARESQVALLLTCLALFVSETWPALDQWVGMGVILWVLVTGAELLVRAVGLWSFPPSSDERFQSPTTLTTRELIFASRNPVASLFDTIERRWGVGLRSTWAVGFVRRAFVPLLGAIVLMTWLLTSLVVVEVNQLGVRLTLGRMEPRPLGPGMHLVLPWPFGSVLRVDVTEVRTLPIGYEPGEEAGPETGTRALLWTKAHAKSEDAFVLGDGIEVVAINALVYYRVSAEPDRFREFVYSYSDPTAALRDYAEQAVMEETRSATLAQVLSDDRKAFAKRIARRIARACRENAVGVDIVDVAIVNLHPPMTVAPDYLDVISGRLQATRAITEASGWASKTVEAARSERASAVAIAKIESERRVSEALVATSRLRALAEALAIDRAALSLRLWFDTLETALADKPLFLIETTLLQRQGSLLLDLNKPTSLPLEQVIAEPVQ</sequence>
<keyword evidence="4" id="KW-0378">Hydrolase</keyword>
<feature type="transmembrane region" description="Helical" evidence="2">
    <location>
        <begin position="21"/>
        <end position="40"/>
    </location>
</feature>
<proteinExistence type="predicted"/>
<dbReference type="AlphaFoldDB" id="A0A518BBD9"/>
<dbReference type="KEGG" id="knv:Pan216_51950"/>
<dbReference type="InterPro" id="IPR050710">
    <property type="entry name" value="Band7/mec-2_domain"/>
</dbReference>
<dbReference type="GO" id="GO:0016020">
    <property type="term" value="C:membrane"/>
    <property type="evidence" value="ECO:0007669"/>
    <property type="project" value="UniProtKB-SubCell"/>
</dbReference>
<accession>A0A518BBD9</accession>
<dbReference type="Gene3D" id="3.30.479.30">
    <property type="entry name" value="Band 7 domain"/>
    <property type="match status" value="1"/>
</dbReference>
<evidence type="ECO:0000259" key="3">
    <source>
        <dbReference type="SMART" id="SM00244"/>
    </source>
</evidence>
<keyword evidence="5" id="KW-1185">Reference proteome</keyword>
<evidence type="ECO:0000313" key="5">
    <source>
        <dbReference type="Proteomes" id="UP000317093"/>
    </source>
</evidence>
<feature type="transmembrane region" description="Helical" evidence="2">
    <location>
        <begin position="101"/>
        <end position="121"/>
    </location>
</feature>
<dbReference type="Proteomes" id="UP000317093">
    <property type="component" value="Chromosome"/>
</dbReference>
<dbReference type="PANTHER" id="PTHR43327:SF10">
    <property type="entry name" value="STOMATIN-LIKE PROTEIN 2, MITOCHONDRIAL"/>
    <property type="match status" value="1"/>
</dbReference>
<dbReference type="SUPFAM" id="SSF117892">
    <property type="entry name" value="Band 7/SPFH domain"/>
    <property type="match status" value="1"/>
</dbReference>
<keyword evidence="2" id="KW-1133">Transmembrane helix</keyword>
<dbReference type="EMBL" id="CP036279">
    <property type="protein sequence ID" value="QDU64306.1"/>
    <property type="molecule type" value="Genomic_DNA"/>
</dbReference>
<evidence type="ECO:0000256" key="2">
    <source>
        <dbReference type="SAM" id="Phobius"/>
    </source>
</evidence>
<feature type="domain" description="Band 7" evidence="3">
    <location>
        <begin position="296"/>
        <end position="489"/>
    </location>
</feature>
<protein>
    <submittedName>
        <fullName evidence="4">FtsH protease regulator HflK</fullName>
    </submittedName>
</protein>
<keyword evidence="2" id="KW-0472">Membrane</keyword>
<dbReference type="GO" id="GO:0008233">
    <property type="term" value="F:peptidase activity"/>
    <property type="evidence" value="ECO:0007669"/>
    <property type="project" value="UniProtKB-KW"/>
</dbReference>
<gene>
    <name evidence="4" type="ORF">Pan216_51950</name>
</gene>
<dbReference type="OrthoDB" id="9812991at2"/>
<dbReference type="GO" id="GO:0006508">
    <property type="term" value="P:proteolysis"/>
    <property type="evidence" value="ECO:0007669"/>
    <property type="project" value="UniProtKB-KW"/>
</dbReference>
<name>A0A518BBD9_9BACT</name>